<dbReference type="Gene3D" id="1.10.357.10">
    <property type="entry name" value="Tetracycline Repressor, domain 2"/>
    <property type="match status" value="1"/>
</dbReference>
<keyword evidence="7" id="KW-1185">Reference proteome</keyword>
<dbReference type="PATRIC" id="fig|1415166.3.peg.1213"/>
<dbReference type="EMBL" id="CP006850">
    <property type="protein sequence ID" value="AHH16002.1"/>
    <property type="molecule type" value="Genomic_DNA"/>
</dbReference>
<protein>
    <submittedName>
        <fullName evidence="6">Transcriptional regulator, TetR family</fullName>
    </submittedName>
</protein>
<dbReference type="AlphaFoldDB" id="W5T9X5"/>
<proteinExistence type="predicted"/>
<dbReference type="Proteomes" id="UP000019150">
    <property type="component" value="Chromosome"/>
</dbReference>
<dbReference type="PANTHER" id="PTHR30055:SF234">
    <property type="entry name" value="HTH-TYPE TRANSCRIPTIONAL REGULATOR BETI"/>
    <property type="match status" value="1"/>
</dbReference>
<dbReference type="GO" id="GO:0003700">
    <property type="term" value="F:DNA-binding transcription factor activity"/>
    <property type="evidence" value="ECO:0007669"/>
    <property type="project" value="TreeGrafter"/>
</dbReference>
<dbReference type="HOGENOM" id="CLU_069356_20_1_11"/>
<name>W5T9X5_9NOCA</name>
<dbReference type="PRINTS" id="PR00455">
    <property type="entry name" value="HTHTETR"/>
</dbReference>
<dbReference type="PANTHER" id="PTHR30055">
    <property type="entry name" value="HTH-TYPE TRANSCRIPTIONAL REGULATOR RUTR"/>
    <property type="match status" value="1"/>
</dbReference>
<evidence type="ECO:0000259" key="5">
    <source>
        <dbReference type="PROSITE" id="PS50977"/>
    </source>
</evidence>
<accession>W5T9X5</accession>
<evidence type="ECO:0000256" key="1">
    <source>
        <dbReference type="ARBA" id="ARBA00023015"/>
    </source>
</evidence>
<feature type="DNA-binding region" description="H-T-H motif" evidence="4">
    <location>
        <begin position="57"/>
        <end position="76"/>
    </location>
</feature>
<dbReference type="InterPro" id="IPR009057">
    <property type="entry name" value="Homeodomain-like_sf"/>
</dbReference>
<evidence type="ECO:0000313" key="7">
    <source>
        <dbReference type="Proteomes" id="UP000019150"/>
    </source>
</evidence>
<evidence type="ECO:0000256" key="3">
    <source>
        <dbReference type="ARBA" id="ARBA00023163"/>
    </source>
</evidence>
<dbReference type="KEGG" id="nno:NONO_c11950"/>
<dbReference type="InterPro" id="IPR001647">
    <property type="entry name" value="HTH_TetR"/>
</dbReference>
<dbReference type="Pfam" id="PF00440">
    <property type="entry name" value="TetR_N"/>
    <property type="match status" value="1"/>
</dbReference>
<feature type="domain" description="HTH tetR-type" evidence="5">
    <location>
        <begin position="34"/>
        <end position="94"/>
    </location>
</feature>
<dbReference type="SUPFAM" id="SSF46689">
    <property type="entry name" value="Homeodomain-like"/>
    <property type="match status" value="1"/>
</dbReference>
<gene>
    <name evidence="6" type="ORF">NONO_c11950</name>
</gene>
<reference evidence="6 7" key="1">
    <citation type="journal article" date="2014" name="Appl. Environ. Microbiol.">
        <title>Insights into the Microbial Degradation of Rubber and Gutta-Percha by Analysis of the Complete Genome of Nocardia nova SH22a.</title>
        <authorList>
            <person name="Luo Q."/>
            <person name="Hiessl S."/>
            <person name="Poehlein A."/>
            <person name="Daniel R."/>
            <person name="Steinbuchel A."/>
        </authorList>
    </citation>
    <scope>NUCLEOTIDE SEQUENCE [LARGE SCALE GENOMIC DNA]</scope>
    <source>
        <strain evidence="6">SH22a</strain>
    </source>
</reference>
<dbReference type="eggNOG" id="COG1309">
    <property type="taxonomic scope" value="Bacteria"/>
</dbReference>
<organism evidence="6 7">
    <name type="scientific">Nocardia nova SH22a</name>
    <dbReference type="NCBI Taxonomy" id="1415166"/>
    <lineage>
        <taxon>Bacteria</taxon>
        <taxon>Bacillati</taxon>
        <taxon>Actinomycetota</taxon>
        <taxon>Actinomycetes</taxon>
        <taxon>Mycobacteriales</taxon>
        <taxon>Nocardiaceae</taxon>
        <taxon>Nocardia</taxon>
    </lineage>
</organism>
<dbReference type="STRING" id="1415166.NONO_c11950"/>
<evidence type="ECO:0000313" key="6">
    <source>
        <dbReference type="EMBL" id="AHH16002.1"/>
    </source>
</evidence>
<keyword evidence="1" id="KW-0805">Transcription regulation</keyword>
<dbReference type="PROSITE" id="PS50977">
    <property type="entry name" value="HTH_TETR_2"/>
    <property type="match status" value="1"/>
</dbReference>
<evidence type="ECO:0000256" key="4">
    <source>
        <dbReference type="PROSITE-ProRule" id="PRU00335"/>
    </source>
</evidence>
<sequence length="238" mass="26218">MVRGSWRRVRWHDEAVTHLGPGRPRADQRSRRGRTPRAEILDAAAELFTANGYGSTSTRGIADAVGIRQASLYHHFAAKDDILDALLAETITAPLDLAARLRTDSAPAAVRLYALAWADVRQLCSSKWNLGALYLLPELRGERFAEFRRRRARLRRHYEELAAAAIEAAGPAGVPGAEVLPFRIVETAINIRSDEGEAPDYARTAIPDAALRLLGVLDDPAELRAAAQRLLIRLGEED</sequence>
<keyword evidence="2 4" id="KW-0238">DNA-binding</keyword>
<dbReference type="InterPro" id="IPR050109">
    <property type="entry name" value="HTH-type_TetR-like_transc_reg"/>
</dbReference>
<dbReference type="GO" id="GO:0000976">
    <property type="term" value="F:transcription cis-regulatory region binding"/>
    <property type="evidence" value="ECO:0007669"/>
    <property type="project" value="TreeGrafter"/>
</dbReference>
<evidence type="ECO:0000256" key="2">
    <source>
        <dbReference type="ARBA" id="ARBA00023125"/>
    </source>
</evidence>
<keyword evidence="3" id="KW-0804">Transcription</keyword>